<feature type="transmembrane region" description="Helical" evidence="5">
    <location>
        <begin position="118"/>
        <end position="137"/>
    </location>
</feature>
<feature type="transmembrane region" description="Helical" evidence="5">
    <location>
        <begin position="319"/>
        <end position="338"/>
    </location>
</feature>
<dbReference type="AlphaFoldDB" id="A0AAN9T5X8"/>
<dbReference type="Pfam" id="PF01027">
    <property type="entry name" value="Bax1-I"/>
    <property type="match status" value="1"/>
</dbReference>
<keyword evidence="2 5" id="KW-0812">Transmembrane</keyword>
<dbReference type="GO" id="GO:0016020">
    <property type="term" value="C:membrane"/>
    <property type="evidence" value="ECO:0007669"/>
    <property type="project" value="UniProtKB-SubCell"/>
</dbReference>
<feature type="transmembrane region" description="Helical" evidence="5">
    <location>
        <begin position="238"/>
        <end position="256"/>
    </location>
</feature>
<keyword evidence="4 5" id="KW-0472">Membrane</keyword>
<comment type="similarity">
    <text evidence="5">Belongs to the BI1 family.</text>
</comment>
<comment type="caution">
    <text evidence="6">The sequence shown here is derived from an EMBL/GenBank/DDBJ whole genome shotgun (WGS) entry which is preliminary data.</text>
</comment>
<dbReference type="Proteomes" id="UP001367676">
    <property type="component" value="Unassembled WGS sequence"/>
</dbReference>
<dbReference type="InterPro" id="IPR006214">
    <property type="entry name" value="Bax_inhibitor_1-related"/>
</dbReference>
<organism evidence="6 7">
    <name type="scientific">Parthenolecanium corni</name>
    <dbReference type="NCBI Taxonomy" id="536013"/>
    <lineage>
        <taxon>Eukaryota</taxon>
        <taxon>Metazoa</taxon>
        <taxon>Ecdysozoa</taxon>
        <taxon>Arthropoda</taxon>
        <taxon>Hexapoda</taxon>
        <taxon>Insecta</taxon>
        <taxon>Pterygota</taxon>
        <taxon>Neoptera</taxon>
        <taxon>Paraneoptera</taxon>
        <taxon>Hemiptera</taxon>
        <taxon>Sternorrhyncha</taxon>
        <taxon>Coccoidea</taxon>
        <taxon>Coccidae</taxon>
        <taxon>Parthenolecanium</taxon>
    </lineage>
</organism>
<feature type="transmembrane region" description="Helical" evidence="5">
    <location>
        <begin position="149"/>
        <end position="170"/>
    </location>
</feature>
<evidence type="ECO:0000313" key="7">
    <source>
        <dbReference type="Proteomes" id="UP001367676"/>
    </source>
</evidence>
<reference evidence="6 7" key="1">
    <citation type="submission" date="2024-03" db="EMBL/GenBank/DDBJ databases">
        <title>Adaptation during the transition from Ophiocordyceps entomopathogen to insect associate is accompanied by gene loss and intensified selection.</title>
        <authorList>
            <person name="Ward C.M."/>
            <person name="Onetto C.A."/>
            <person name="Borneman A.R."/>
        </authorList>
    </citation>
    <scope>NUCLEOTIDE SEQUENCE [LARGE SCALE GENOMIC DNA]</scope>
    <source>
        <strain evidence="6">AWRI1</strain>
        <tissue evidence="6">Single Adult Female</tissue>
    </source>
</reference>
<dbReference type="PANTHER" id="PTHR23291:SF47">
    <property type="entry name" value="TRANSMEMBRANE BAX INHIBITOR MOTIF CONTAINING 7"/>
    <property type="match status" value="1"/>
</dbReference>
<feature type="transmembrane region" description="Helical" evidence="5">
    <location>
        <begin position="182"/>
        <end position="202"/>
    </location>
</feature>
<evidence type="ECO:0000256" key="2">
    <source>
        <dbReference type="ARBA" id="ARBA00022692"/>
    </source>
</evidence>
<comment type="subcellular location">
    <subcellularLocation>
        <location evidence="1">Membrane</location>
        <topology evidence="1">Multi-pass membrane protein</topology>
    </subcellularLocation>
</comment>
<feature type="transmembrane region" description="Helical" evidence="5">
    <location>
        <begin position="208"/>
        <end position="226"/>
    </location>
</feature>
<sequence length="341" mass="38120">MFPGVENEDSLAHHCVFALSYKQFVQLDEVPITSTTILLQSVASSQATDVVCPPTFISEGSPSDKYPTDFAAFESQKVFAGKAYGYEQSGSGTSETVHINLNLSFYDITIRNGFLAKVYLILMCQLLICTAFIAAFVCNDGLKTYAQNNFALVIIAFFTTIVCLMVMNCFQRAYLRAPRNYISLFVFTIIESFFLAVVSSYFEANEVLLAVGICAVICFALTIFSFQTKINFTFMRGILLIALVILLIFGITLMFWPNPEGARLVYACLGALLFSVYLVYDTQLMIGGEQHEYSIFPEILPEDYVFAALTLYLDIVKPFYMNLMGYGIGLLFLVSQLCNEM</sequence>
<evidence type="ECO:0000256" key="3">
    <source>
        <dbReference type="ARBA" id="ARBA00022989"/>
    </source>
</evidence>
<dbReference type="EMBL" id="JBBCAQ010000037">
    <property type="protein sequence ID" value="KAK7574170.1"/>
    <property type="molecule type" value="Genomic_DNA"/>
</dbReference>
<proteinExistence type="inferred from homology"/>
<accession>A0AAN9T5X8</accession>
<evidence type="ECO:0000256" key="5">
    <source>
        <dbReference type="RuleBase" id="RU004379"/>
    </source>
</evidence>
<dbReference type="PANTHER" id="PTHR23291">
    <property type="entry name" value="BAX INHIBITOR-RELATED"/>
    <property type="match status" value="1"/>
</dbReference>
<evidence type="ECO:0000256" key="4">
    <source>
        <dbReference type="ARBA" id="ARBA00023136"/>
    </source>
</evidence>
<evidence type="ECO:0000313" key="6">
    <source>
        <dbReference type="EMBL" id="KAK7574170.1"/>
    </source>
</evidence>
<keyword evidence="3 5" id="KW-1133">Transmembrane helix</keyword>
<name>A0AAN9T5X8_9HEMI</name>
<feature type="transmembrane region" description="Helical" evidence="5">
    <location>
        <begin position="262"/>
        <end position="280"/>
    </location>
</feature>
<protein>
    <submittedName>
        <fullName evidence="6">Uncharacterized protein</fullName>
    </submittedName>
</protein>
<evidence type="ECO:0000256" key="1">
    <source>
        <dbReference type="ARBA" id="ARBA00004141"/>
    </source>
</evidence>
<keyword evidence="7" id="KW-1185">Reference proteome</keyword>
<gene>
    <name evidence="6" type="ORF">V9T40_011361</name>
</gene>